<dbReference type="EMBL" id="JH159151">
    <property type="protein sequence ID" value="EGZ28348.1"/>
    <property type="molecule type" value="Genomic_DNA"/>
</dbReference>
<dbReference type="RefSeq" id="XP_009515623.1">
    <property type="nucleotide sequence ID" value="XM_009517328.1"/>
</dbReference>
<organism evidence="4 5">
    <name type="scientific">Phytophthora sojae (strain P6497)</name>
    <name type="common">Soybean stem and root rot agent</name>
    <name type="synonym">Phytophthora megasperma f. sp. glycines</name>
    <dbReference type="NCBI Taxonomy" id="1094619"/>
    <lineage>
        <taxon>Eukaryota</taxon>
        <taxon>Sar</taxon>
        <taxon>Stramenopiles</taxon>
        <taxon>Oomycota</taxon>
        <taxon>Peronosporomycetes</taxon>
        <taxon>Peronosporales</taxon>
        <taxon>Peronosporaceae</taxon>
        <taxon>Phytophthora</taxon>
    </lineage>
</organism>
<dbReference type="CDD" id="cd06257">
    <property type="entry name" value="DnaJ"/>
    <property type="match status" value="1"/>
</dbReference>
<dbReference type="GO" id="GO:0000785">
    <property type="term" value="C:chromatin"/>
    <property type="evidence" value="ECO:0007669"/>
    <property type="project" value="TreeGrafter"/>
</dbReference>
<dbReference type="InParanoid" id="G4YFC2"/>
<proteinExistence type="predicted"/>
<feature type="compositionally biased region" description="Basic residues" evidence="2">
    <location>
        <begin position="796"/>
        <end position="814"/>
    </location>
</feature>
<feature type="compositionally biased region" description="Basic and acidic residues" evidence="2">
    <location>
        <begin position="746"/>
        <end position="763"/>
    </location>
</feature>
<dbReference type="PANTHER" id="PTHR43941">
    <property type="entry name" value="STRUCTURAL MAINTENANCE OF CHROMOSOMES PROTEIN 2"/>
    <property type="match status" value="1"/>
</dbReference>
<feature type="compositionally biased region" description="Low complexity" evidence="2">
    <location>
        <begin position="721"/>
        <end position="733"/>
    </location>
</feature>
<reference evidence="4 5" key="1">
    <citation type="journal article" date="2006" name="Science">
        <title>Phytophthora genome sequences uncover evolutionary origins and mechanisms of pathogenesis.</title>
        <authorList>
            <person name="Tyler B.M."/>
            <person name="Tripathy S."/>
            <person name="Zhang X."/>
            <person name="Dehal P."/>
            <person name="Jiang R.H."/>
            <person name="Aerts A."/>
            <person name="Arredondo F.D."/>
            <person name="Baxter L."/>
            <person name="Bensasson D."/>
            <person name="Beynon J.L."/>
            <person name="Chapman J."/>
            <person name="Damasceno C.M."/>
            <person name="Dorrance A.E."/>
            <person name="Dou D."/>
            <person name="Dickerman A.W."/>
            <person name="Dubchak I.L."/>
            <person name="Garbelotto M."/>
            <person name="Gijzen M."/>
            <person name="Gordon S.G."/>
            <person name="Govers F."/>
            <person name="Grunwald N.J."/>
            <person name="Huang W."/>
            <person name="Ivors K.L."/>
            <person name="Jones R.W."/>
            <person name="Kamoun S."/>
            <person name="Krampis K."/>
            <person name="Lamour K.H."/>
            <person name="Lee M.K."/>
            <person name="McDonald W.H."/>
            <person name="Medina M."/>
            <person name="Meijer H.J."/>
            <person name="Nordberg E.K."/>
            <person name="Maclean D.J."/>
            <person name="Ospina-Giraldo M.D."/>
            <person name="Morris P.F."/>
            <person name="Phuntumart V."/>
            <person name="Putnam N.H."/>
            <person name="Rash S."/>
            <person name="Rose J.K."/>
            <person name="Sakihama Y."/>
            <person name="Salamov A.A."/>
            <person name="Savidor A."/>
            <person name="Scheuring C.F."/>
            <person name="Smith B.M."/>
            <person name="Sobral B.W."/>
            <person name="Terry A."/>
            <person name="Torto-Alalibo T.A."/>
            <person name="Win J."/>
            <person name="Xu Z."/>
            <person name="Zhang H."/>
            <person name="Grigoriev I.V."/>
            <person name="Rokhsar D.S."/>
            <person name="Boore J.L."/>
        </authorList>
    </citation>
    <scope>NUCLEOTIDE SEQUENCE [LARGE SCALE GENOMIC DNA]</scope>
    <source>
        <strain evidence="4 5">P6497</strain>
    </source>
</reference>
<sequence length="1022" mass="111554">MRRATVGPGAKDGPLFPSARAAAGSSSRGRNGGLFSSSSSSSGDSDASDNENDGGQRVGAMPPMLGAASRSRSSNAQSMGDLRRRTMFSTSATSLSSSVGAGDNGGHLGERKGLFENDDDAGDSLETFHERVKLRQSKKQSEMKALTAQLETAQKRAEELEAKLSEANKEKEEYAIRTKECQRIIEKRNKQLMKASEKMARHSEQFELQSAEMQTKLVALTAQCEQLRADAATSEELARRERELKEHELQREMETQKKRHEKMLQAAEAQIQEKQAENAALVKKLREVEQQLTATAHQKPTSVQVVASDDYQTLLKRCEDAEAISRGLNFQLEKEQQEKKYLRKQLTALQATIGATAAAATAASVGFFPDASEGKDEAAYPRDSIATVTADAELASFDFTAGKSSSPSSPTAAAPAPAPSVAGATSPTSGASSPSRSRGRSRGFSASSFTDDNPKPSMREGKRRAASAQTIKISPEPPEKPVDDKTAAGTGKAIGTSVTFFEKLSSRFKRGSSPRNGLNITKSEDDGTDGAATGEAGFASPLPPRQGFAHSKVLKERPRMYVAKSPSHHEDESSDSIFGSESSSSDSSDDDEMPPPPPPPPVAVHEVHVPLAAVPPVPVDIPSQLIHSDAGADADSSSLSESDDDDDESHEWHEASDKPTQLPTRFADPSKKRGQASNTIGAHSGMSSSSSSSSEDDSDEPDVEKSQAPNLDIKKVERLSESSSVSSLSSDSPSSDEDDNAVVGKIKTEVHQKVRKASLDNHVKRSSRSPTSSKTREKRRSMSGGDNLHSTSKRERERKRKQQQARRNGRRRPASMKTVRVSQMRQQMNSKQQQKEQKEPQVSPPAHPTDPPRPHGDDNIDADGPPSRYPRRESKTSESEAEDDNSEMLPLPPEPTVADTELYLRQQARLRERHELEMKKKLEADEADAVRGDIHRRVEMWAFGKELLHMILTLDQISSNDALKKCQLMVVQSPDDDTVRKAYRNIIRVVHPDKLRGATIPEQLEAKELFTVLNQAFEKFKN</sequence>
<feature type="compositionally biased region" description="Basic and acidic residues" evidence="2">
    <location>
        <begin position="477"/>
        <end position="486"/>
    </location>
</feature>
<dbReference type="GO" id="GO:0007076">
    <property type="term" value="P:mitotic chromosome condensation"/>
    <property type="evidence" value="ECO:0007669"/>
    <property type="project" value="TreeGrafter"/>
</dbReference>
<dbReference type="STRING" id="1094619.G4YFC2"/>
<evidence type="ECO:0000256" key="1">
    <source>
        <dbReference type="SAM" id="Coils"/>
    </source>
</evidence>
<evidence type="ECO:0000313" key="4">
    <source>
        <dbReference type="EMBL" id="EGZ28348.1"/>
    </source>
</evidence>
<dbReference type="OMA" id="CQLMVVQ"/>
<dbReference type="InterPro" id="IPR036869">
    <property type="entry name" value="J_dom_sf"/>
</dbReference>
<feature type="compositionally biased region" description="Low complexity" evidence="2">
    <location>
        <begin position="18"/>
        <end position="45"/>
    </location>
</feature>
<dbReference type="KEGG" id="psoj:PHYSODRAFT_473361"/>
<dbReference type="Gene3D" id="1.10.287.110">
    <property type="entry name" value="DnaJ domain"/>
    <property type="match status" value="1"/>
</dbReference>
<dbReference type="SMR" id="G4YFC2"/>
<dbReference type="GO" id="GO:0000793">
    <property type="term" value="C:condensed chromosome"/>
    <property type="evidence" value="ECO:0007669"/>
    <property type="project" value="TreeGrafter"/>
</dbReference>
<feature type="compositionally biased region" description="Low complexity" evidence="2">
    <location>
        <begin position="620"/>
        <end position="640"/>
    </location>
</feature>
<dbReference type="GeneID" id="20654343"/>
<evidence type="ECO:0000256" key="2">
    <source>
        <dbReference type="SAM" id="MobiDB-lite"/>
    </source>
</evidence>
<protein>
    <recommendedName>
        <fullName evidence="3">J domain-containing protein</fullName>
    </recommendedName>
</protein>
<feature type="region of interest" description="Disordered" evidence="2">
    <location>
        <begin position="1"/>
        <end position="122"/>
    </location>
</feature>
<evidence type="ECO:0000259" key="3">
    <source>
        <dbReference type="PROSITE" id="PS50076"/>
    </source>
</evidence>
<name>G4YFC2_PHYSP</name>
<feature type="domain" description="J" evidence="3">
    <location>
        <begin position="947"/>
        <end position="1022"/>
    </location>
</feature>
<feature type="compositionally biased region" description="Low complexity" evidence="2">
    <location>
        <begin position="575"/>
        <end position="586"/>
    </location>
</feature>
<keyword evidence="5" id="KW-1185">Reference proteome</keyword>
<dbReference type="Proteomes" id="UP000002640">
    <property type="component" value="Unassembled WGS sequence"/>
</dbReference>
<evidence type="ECO:0000313" key="5">
    <source>
        <dbReference type="Proteomes" id="UP000002640"/>
    </source>
</evidence>
<feature type="region of interest" description="Disordered" evidence="2">
    <location>
        <begin position="401"/>
        <end position="898"/>
    </location>
</feature>
<dbReference type="PROSITE" id="PS50076">
    <property type="entry name" value="DNAJ_2"/>
    <property type="match status" value="1"/>
</dbReference>
<dbReference type="InterPro" id="IPR001623">
    <property type="entry name" value="DnaJ_domain"/>
</dbReference>
<keyword evidence="1" id="KW-0175">Coiled coil</keyword>
<dbReference type="GO" id="GO:0003682">
    <property type="term" value="F:chromatin binding"/>
    <property type="evidence" value="ECO:0007669"/>
    <property type="project" value="TreeGrafter"/>
</dbReference>
<dbReference type="AlphaFoldDB" id="G4YFC2"/>
<dbReference type="GO" id="GO:0000796">
    <property type="term" value="C:condensin complex"/>
    <property type="evidence" value="ECO:0007669"/>
    <property type="project" value="TreeGrafter"/>
</dbReference>
<accession>G4YFC2</accession>
<feature type="compositionally biased region" description="Low complexity" evidence="2">
    <location>
        <begin position="89"/>
        <end position="98"/>
    </location>
</feature>
<feature type="compositionally biased region" description="Low complexity" evidence="2">
    <location>
        <begin position="822"/>
        <end position="832"/>
    </location>
</feature>
<gene>
    <name evidence="4" type="ORF">PHYSODRAFT_473361</name>
</gene>
<dbReference type="PANTHER" id="PTHR43941:SF1">
    <property type="entry name" value="STRUCTURAL MAINTENANCE OF CHROMOSOMES PROTEIN 2"/>
    <property type="match status" value="1"/>
</dbReference>
<feature type="compositionally biased region" description="Low complexity" evidence="2">
    <location>
        <begin position="401"/>
        <end position="449"/>
    </location>
</feature>
<feature type="coiled-coil region" evidence="1">
    <location>
        <begin position="136"/>
        <end position="291"/>
    </location>
</feature>
<dbReference type="SUPFAM" id="SSF46565">
    <property type="entry name" value="Chaperone J-domain"/>
    <property type="match status" value="1"/>
</dbReference>